<dbReference type="RefSeq" id="XP_012651211.1">
    <property type="nucleotide sequence ID" value="XM_012795757.1"/>
</dbReference>
<dbReference type="Proteomes" id="UP000009168">
    <property type="component" value="Unassembled WGS sequence"/>
</dbReference>
<evidence type="ECO:0000313" key="2">
    <source>
        <dbReference type="Proteomes" id="UP000009168"/>
    </source>
</evidence>
<proteinExistence type="predicted"/>
<evidence type="ECO:0000313" key="1">
    <source>
        <dbReference type="EMBL" id="EWS76252.1"/>
    </source>
</evidence>
<dbReference type="GeneID" id="24440776"/>
<reference evidence="2" key="1">
    <citation type="journal article" date="2006" name="PLoS Biol.">
        <title>Macronuclear genome sequence of the ciliate Tetrahymena thermophila, a model eukaryote.</title>
        <authorList>
            <person name="Eisen J.A."/>
            <person name="Coyne R.S."/>
            <person name="Wu M."/>
            <person name="Wu D."/>
            <person name="Thiagarajan M."/>
            <person name="Wortman J.R."/>
            <person name="Badger J.H."/>
            <person name="Ren Q."/>
            <person name="Amedeo P."/>
            <person name="Jones K.M."/>
            <person name="Tallon L.J."/>
            <person name="Delcher A.L."/>
            <person name="Salzberg S.L."/>
            <person name="Silva J.C."/>
            <person name="Haas B.J."/>
            <person name="Majoros W.H."/>
            <person name="Farzad M."/>
            <person name="Carlton J.M."/>
            <person name="Smith R.K. Jr."/>
            <person name="Garg J."/>
            <person name="Pearlman R.E."/>
            <person name="Karrer K.M."/>
            <person name="Sun L."/>
            <person name="Manning G."/>
            <person name="Elde N.C."/>
            <person name="Turkewitz A.P."/>
            <person name="Asai D.J."/>
            <person name="Wilkes D.E."/>
            <person name="Wang Y."/>
            <person name="Cai H."/>
            <person name="Collins K."/>
            <person name="Stewart B.A."/>
            <person name="Lee S.R."/>
            <person name="Wilamowska K."/>
            <person name="Weinberg Z."/>
            <person name="Ruzzo W.L."/>
            <person name="Wloga D."/>
            <person name="Gaertig J."/>
            <person name="Frankel J."/>
            <person name="Tsao C.-C."/>
            <person name="Gorovsky M.A."/>
            <person name="Keeling P.J."/>
            <person name="Waller R.F."/>
            <person name="Patron N.J."/>
            <person name="Cherry J.M."/>
            <person name="Stover N.A."/>
            <person name="Krieger C.J."/>
            <person name="del Toro C."/>
            <person name="Ryder H.F."/>
            <person name="Williamson S.C."/>
            <person name="Barbeau R.A."/>
            <person name="Hamilton E.P."/>
            <person name="Orias E."/>
        </authorList>
    </citation>
    <scope>NUCLEOTIDE SEQUENCE [LARGE SCALE GENOMIC DNA]</scope>
    <source>
        <strain evidence="2">SB210</strain>
    </source>
</reference>
<gene>
    <name evidence="1" type="ORF">TTHERM_000812605</name>
</gene>
<organism evidence="1 2">
    <name type="scientific">Tetrahymena thermophila (strain SB210)</name>
    <dbReference type="NCBI Taxonomy" id="312017"/>
    <lineage>
        <taxon>Eukaryota</taxon>
        <taxon>Sar</taxon>
        <taxon>Alveolata</taxon>
        <taxon>Ciliophora</taxon>
        <taxon>Intramacronucleata</taxon>
        <taxon>Oligohymenophorea</taxon>
        <taxon>Hymenostomatida</taxon>
        <taxon>Tetrahymenina</taxon>
        <taxon>Tetrahymenidae</taxon>
        <taxon>Tetrahymena</taxon>
    </lineage>
</organism>
<dbReference type="EMBL" id="GG662841">
    <property type="protein sequence ID" value="EWS76252.1"/>
    <property type="molecule type" value="Genomic_DNA"/>
</dbReference>
<protein>
    <submittedName>
        <fullName evidence="1">Uncharacterized protein</fullName>
    </submittedName>
</protein>
<dbReference type="KEGG" id="tet:TTHERM_000812605"/>
<keyword evidence="2" id="KW-1185">Reference proteome</keyword>
<dbReference type="InParanoid" id="W7XEQ8"/>
<dbReference type="AlphaFoldDB" id="W7XEQ8"/>
<accession>W7XEQ8</accession>
<sequence length="115" mass="13528">MQLTIKVQLLYSLISQIQLQASRMLVQSKLKFHMTQILFIPYVQMISQFIMGQVFSNNFQFLAKEQKKLKILLAQNITTILLLYKKINYLSLNQSIYLISSLFMKSIKLTNSYQI</sequence>
<name>W7XEQ8_TETTS</name>